<sequence length="461" mass="49818">MSELITISPIDGRELLRRPHATQADAGRIAQAARQAQQAWAQRPLSERVTILSAAIDLVLSRTDAFADAITRQMGRPISQAPGELRGFAERGRYMLSIAEEALAPIVPPAKESFERSIEREPVGVVLTVAPWNYPLLTAVNSIIPALAAGNAMILKHSDQTPLCAEQLVAAFTDAGVPAGVFQYLHATHDIIRDLIQSPAIDHVVFTGSVRGGGAMEEAAVGRFIGRGLELGGSDPAYVRADADLAHAVETLVDGAFFNSGQSCCGIQRIYVHESLYQAFVDQAVELTRQYRLGDPLDPETNLGPVVRARAADEVRAVIAESVRMGARNCIDPAHFPQARAEGTYLAPAILTNVDHTMPVMNEECFGPVVGIMPVASDEEAVALMNDSNYGLTASVFTRDLEAARALGRRIQTGTFFMNRCDYLDPALAWTGVKNTGHGISLSILGYHSLTRVKSYHLRLL</sequence>
<dbReference type="RefSeq" id="WP_376811745.1">
    <property type="nucleotide sequence ID" value="NZ_JBHSDY010000002.1"/>
</dbReference>
<comment type="caution">
    <text evidence="3">The sequence shown here is derived from an EMBL/GenBank/DDBJ whole genome shotgun (WGS) entry which is preliminary data.</text>
</comment>
<dbReference type="InterPro" id="IPR016161">
    <property type="entry name" value="Ald_DH/histidinol_DH"/>
</dbReference>
<dbReference type="CDD" id="cd07102">
    <property type="entry name" value="ALDH_EDX86601"/>
    <property type="match status" value="1"/>
</dbReference>
<evidence type="ECO:0000259" key="2">
    <source>
        <dbReference type="Pfam" id="PF00171"/>
    </source>
</evidence>
<dbReference type="EMBL" id="JBHSDY010000002">
    <property type="protein sequence ID" value="MFC4297187.1"/>
    <property type="molecule type" value="Genomic_DNA"/>
</dbReference>
<dbReference type="SUPFAM" id="SSF53720">
    <property type="entry name" value="ALDH-like"/>
    <property type="match status" value="1"/>
</dbReference>
<proteinExistence type="predicted"/>
<keyword evidence="1" id="KW-0560">Oxidoreductase</keyword>
<evidence type="ECO:0000256" key="1">
    <source>
        <dbReference type="ARBA" id="ARBA00023002"/>
    </source>
</evidence>
<protein>
    <submittedName>
        <fullName evidence="3">Aldehyde dehydrogenase family protein</fullName>
    </submittedName>
</protein>
<dbReference type="InterPro" id="IPR016162">
    <property type="entry name" value="Ald_DH_N"/>
</dbReference>
<dbReference type="Gene3D" id="3.40.605.10">
    <property type="entry name" value="Aldehyde Dehydrogenase, Chain A, domain 1"/>
    <property type="match status" value="1"/>
</dbReference>
<name>A0ABV8RWF4_9BURK</name>
<dbReference type="Proteomes" id="UP001595756">
    <property type="component" value="Unassembled WGS sequence"/>
</dbReference>
<dbReference type="PANTHER" id="PTHR11699">
    <property type="entry name" value="ALDEHYDE DEHYDROGENASE-RELATED"/>
    <property type="match status" value="1"/>
</dbReference>
<dbReference type="Gene3D" id="3.40.309.10">
    <property type="entry name" value="Aldehyde Dehydrogenase, Chain A, domain 2"/>
    <property type="match status" value="1"/>
</dbReference>
<evidence type="ECO:0000313" key="3">
    <source>
        <dbReference type="EMBL" id="MFC4297187.1"/>
    </source>
</evidence>
<accession>A0ABV8RWF4</accession>
<dbReference type="InterPro" id="IPR016163">
    <property type="entry name" value="Ald_DH_C"/>
</dbReference>
<evidence type="ECO:0000313" key="4">
    <source>
        <dbReference type="Proteomes" id="UP001595756"/>
    </source>
</evidence>
<dbReference type="InterPro" id="IPR015590">
    <property type="entry name" value="Aldehyde_DH_dom"/>
</dbReference>
<feature type="domain" description="Aldehyde dehydrogenase" evidence="2">
    <location>
        <begin position="6"/>
        <end position="455"/>
    </location>
</feature>
<gene>
    <name evidence="3" type="ORF">ACFO0J_03930</name>
</gene>
<reference evidence="4" key="1">
    <citation type="journal article" date="2019" name="Int. J. Syst. Evol. Microbiol.">
        <title>The Global Catalogue of Microorganisms (GCM) 10K type strain sequencing project: providing services to taxonomists for standard genome sequencing and annotation.</title>
        <authorList>
            <consortium name="The Broad Institute Genomics Platform"/>
            <consortium name="The Broad Institute Genome Sequencing Center for Infectious Disease"/>
            <person name="Wu L."/>
            <person name="Ma J."/>
        </authorList>
    </citation>
    <scope>NUCLEOTIDE SEQUENCE [LARGE SCALE GENOMIC DNA]</scope>
    <source>
        <strain evidence="4">CGMCC 1.19029</strain>
    </source>
</reference>
<organism evidence="3 4">
    <name type="scientific">Castellaniella hirudinis</name>
    <dbReference type="NCBI Taxonomy" id="1144617"/>
    <lineage>
        <taxon>Bacteria</taxon>
        <taxon>Pseudomonadati</taxon>
        <taxon>Pseudomonadota</taxon>
        <taxon>Betaproteobacteria</taxon>
        <taxon>Burkholderiales</taxon>
        <taxon>Alcaligenaceae</taxon>
        <taxon>Castellaniella</taxon>
    </lineage>
</organism>
<keyword evidence="4" id="KW-1185">Reference proteome</keyword>
<dbReference type="Pfam" id="PF00171">
    <property type="entry name" value="Aldedh"/>
    <property type="match status" value="1"/>
</dbReference>